<evidence type="ECO:0000256" key="7">
    <source>
        <dbReference type="ARBA" id="ARBA00022840"/>
    </source>
</evidence>
<dbReference type="SUPFAM" id="SSF55874">
    <property type="entry name" value="ATPase domain of HSP90 chaperone/DNA topoisomerase II/histidine kinase"/>
    <property type="match status" value="1"/>
</dbReference>
<evidence type="ECO:0000256" key="5">
    <source>
        <dbReference type="ARBA" id="ARBA00022741"/>
    </source>
</evidence>
<dbReference type="GO" id="GO:0046983">
    <property type="term" value="F:protein dimerization activity"/>
    <property type="evidence" value="ECO:0007669"/>
    <property type="project" value="InterPro"/>
</dbReference>
<dbReference type="GO" id="GO:0000155">
    <property type="term" value="F:phosphorelay sensor kinase activity"/>
    <property type="evidence" value="ECO:0007669"/>
    <property type="project" value="InterPro"/>
</dbReference>
<dbReference type="PANTHER" id="PTHR24421:SF10">
    <property type="entry name" value="NITRATE_NITRITE SENSOR PROTEIN NARQ"/>
    <property type="match status" value="1"/>
</dbReference>
<dbReference type="AlphaFoldDB" id="A0A4R2JLC7"/>
<comment type="catalytic activity">
    <reaction evidence="1">
        <text>ATP + protein L-histidine = ADP + protein N-phospho-L-histidine.</text>
        <dbReference type="EC" id="2.7.13.3"/>
    </reaction>
</comment>
<keyword evidence="5" id="KW-0547">Nucleotide-binding</keyword>
<sequence length="405" mass="41952">MFAICHLAGCASEDAAVSAERQSLGGGHEEYRCGMSGGALFYFVPGAFAVPTAVLVLGFRRRNLLAAATGVVALVSIGATFAAQAWGGLTAAGAVFGLLETATLLLLMNRVARWCALWPAVAALVVASLALTGVMIRIVEPATVTRALLVLAYWFLGGILAVGVGVHLRSVDVRWAQSVAAKRRAERLELARDLHDFVAHDVSGMVVQAQAARIVAGQPAQLLETLDRIEQGGQRALAAMDRAVAMLRTGPENAALGPPARSTLDDLVPLLDRFAAEGTANVHVDIDDVTAPGEIAATAYRVVTESLTNVRRHAPAESRVEVSLTRRAAESPLGPTLVVAVTNNAAGAPRRPGLSPGLHRHGGLGLLGLAERVEALGGTLHAGPCGPAGWRVVAALPLPPDTGAP</sequence>
<keyword evidence="6 12" id="KW-0418">Kinase</keyword>
<evidence type="ECO:0000259" key="11">
    <source>
        <dbReference type="Pfam" id="PF07730"/>
    </source>
</evidence>
<keyword evidence="9" id="KW-0472">Membrane</keyword>
<evidence type="ECO:0000256" key="6">
    <source>
        <dbReference type="ARBA" id="ARBA00022777"/>
    </source>
</evidence>
<dbReference type="EMBL" id="SLWS01000004">
    <property type="protein sequence ID" value="TCO59667.1"/>
    <property type="molecule type" value="Genomic_DNA"/>
</dbReference>
<dbReference type="InterPro" id="IPR050482">
    <property type="entry name" value="Sensor_HK_TwoCompSys"/>
</dbReference>
<dbReference type="CDD" id="cd16917">
    <property type="entry name" value="HATPase_UhpB-NarQ-NarX-like"/>
    <property type="match status" value="1"/>
</dbReference>
<feature type="domain" description="Histidine kinase/HSP90-like ATPase" evidence="10">
    <location>
        <begin position="298"/>
        <end position="399"/>
    </location>
</feature>
<dbReference type="Pfam" id="PF07730">
    <property type="entry name" value="HisKA_3"/>
    <property type="match status" value="1"/>
</dbReference>
<name>A0A4R2JLC7_9PSEU</name>
<dbReference type="InterPro" id="IPR003594">
    <property type="entry name" value="HATPase_dom"/>
</dbReference>
<evidence type="ECO:0000256" key="2">
    <source>
        <dbReference type="ARBA" id="ARBA00012438"/>
    </source>
</evidence>
<feature type="transmembrane region" description="Helical" evidence="9">
    <location>
        <begin position="64"/>
        <end position="83"/>
    </location>
</feature>
<feature type="domain" description="Signal transduction histidine kinase subgroup 3 dimerisation and phosphoacceptor" evidence="11">
    <location>
        <begin position="186"/>
        <end position="250"/>
    </location>
</feature>
<dbReference type="GO" id="GO:0005524">
    <property type="term" value="F:ATP binding"/>
    <property type="evidence" value="ECO:0007669"/>
    <property type="project" value="UniProtKB-KW"/>
</dbReference>
<evidence type="ECO:0000313" key="13">
    <source>
        <dbReference type="Proteomes" id="UP000295680"/>
    </source>
</evidence>
<feature type="transmembrane region" description="Helical" evidence="9">
    <location>
        <begin position="115"/>
        <end position="136"/>
    </location>
</feature>
<feature type="transmembrane region" description="Helical" evidence="9">
    <location>
        <begin position="89"/>
        <end position="108"/>
    </location>
</feature>
<dbReference type="PANTHER" id="PTHR24421">
    <property type="entry name" value="NITRATE/NITRITE SENSOR PROTEIN NARX-RELATED"/>
    <property type="match status" value="1"/>
</dbReference>
<organism evidence="12 13">
    <name type="scientific">Actinocrispum wychmicini</name>
    <dbReference type="NCBI Taxonomy" id="1213861"/>
    <lineage>
        <taxon>Bacteria</taxon>
        <taxon>Bacillati</taxon>
        <taxon>Actinomycetota</taxon>
        <taxon>Actinomycetes</taxon>
        <taxon>Pseudonocardiales</taxon>
        <taxon>Pseudonocardiaceae</taxon>
        <taxon>Actinocrispum</taxon>
    </lineage>
</organism>
<evidence type="ECO:0000256" key="1">
    <source>
        <dbReference type="ARBA" id="ARBA00000085"/>
    </source>
</evidence>
<gene>
    <name evidence="12" type="ORF">EV192_104510</name>
</gene>
<dbReference type="Pfam" id="PF02518">
    <property type="entry name" value="HATPase_c"/>
    <property type="match status" value="1"/>
</dbReference>
<evidence type="ECO:0000259" key="10">
    <source>
        <dbReference type="Pfam" id="PF02518"/>
    </source>
</evidence>
<evidence type="ECO:0000256" key="9">
    <source>
        <dbReference type="SAM" id="Phobius"/>
    </source>
</evidence>
<proteinExistence type="predicted"/>
<keyword evidence="8" id="KW-0902">Two-component regulatory system</keyword>
<evidence type="ECO:0000256" key="4">
    <source>
        <dbReference type="ARBA" id="ARBA00022679"/>
    </source>
</evidence>
<keyword evidence="3" id="KW-0597">Phosphoprotein</keyword>
<evidence type="ECO:0000313" key="12">
    <source>
        <dbReference type="EMBL" id="TCO59667.1"/>
    </source>
</evidence>
<accession>A0A4R2JLC7</accession>
<dbReference type="Gene3D" id="1.20.5.1930">
    <property type="match status" value="1"/>
</dbReference>
<keyword evidence="7" id="KW-0067">ATP-binding</keyword>
<dbReference type="InterPro" id="IPR036890">
    <property type="entry name" value="HATPase_C_sf"/>
</dbReference>
<keyword evidence="9" id="KW-0812">Transmembrane</keyword>
<dbReference type="EC" id="2.7.13.3" evidence="2"/>
<dbReference type="Gene3D" id="3.30.565.10">
    <property type="entry name" value="Histidine kinase-like ATPase, C-terminal domain"/>
    <property type="match status" value="1"/>
</dbReference>
<dbReference type="InterPro" id="IPR011712">
    <property type="entry name" value="Sig_transdc_His_kin_sub3_dim/P"/>
</dbReference>
<keyword evidence="13" id="KW-1185">Reference proteome</keyword>
<evidence type="ECO:0000256" key="3">
    <source>
        <dbReference type="ARBA" id="ARBA00022553"/>
    </source>
</evidence>
<reference evidence="12 13" key="1">
    <citation type="submission" date="2019-03" db="EMBL/GenBank/DDBJ databases">
        <title>Genomic Encyclopedia of Type Strains, Phase IV (KMG-IV): sequencing the most valuable type-strain genomes for metagenomic binning, comparative biology and taxonomic classification.</title>
        <authorList>
            <person name="Goeker M."/>
        </authorList>
    </citation>
    <scope>NUCLEOTIDE SEQUENCE [LARGE SCALE GENOMIC DNA]</scope>
    <source>
        <strain evidence="12 13">DSM 45934</strain>
    </source>
</reference>
<dbReference type="Proteomes" id="UP000295680">
    <property type="component" value="Unassembled WGS sequence"/>
</dbReference>
<dbReference type="GO" id="GO:0016020">
    <property type="term" value="C:membrane"/>
    <property type="evidence" value="ECO:0007669"/>
    <property type="project" value="InterPro"/>
</dbReference>
<feature type="transmembrane region" description="Helical" evidence="9">
    <location>
        <begin position="148"/>
        <end position="168"/>
    </location>
</feature>
<keyword evidence="9" id="KW-1133">Transmembrane helix</keyword>
<comment type="caution">
    <text evidence="12">The sequence shown here is derived from an EMBL/GenBank/DDBJ whole genome shotgun (WGS) entry which is preliminary data.</text>
</comment>
<keyword evidence="4" id="KW-0808">Transferase</keyword>
<feature type="transmembrane region" description="Helical" evidence="9">
    <location>
        <begin position="39"/>
        <end position="57"/>
    </location>
</feature>
<evidence type="ECO:0000256" key="8">
    <source>
        <dbReference type="ARBA" id="ARBA00023012"/>
    </source>
</evidence>
<protein>
    <recommendedName>
        <fullName evidence="2">histidine kinase</fullName>
        <ecNumber evidence="2">2.7.13.3</ecNumber>
    </recommendedName>
</protein>